<keyword evidence="5 9" id="KW-1133">Transmembrane helix</keyword>
<evidence type="ECO:0000256" key="1">
    <source>
        <dbReference type="ARBA" id="ARBA00004141"/>
    </source>
</evidence>
<dbReference type="OrthoDB" id="10010920at2759"/>
<gene>
    <name evidence="10" type="ORF">FCALED_LOCUS13515</name>
</gene>
<reference evidence="10" key="1">
    <citation type="submission" date="2021-06" db="EMBL/GenBank/DDBJ databases">
        <authorList>
            <person name="Kallberg Y."/>
            <person name="Tangrot J."/>
            <person name="Rosling A."/>
        </authorList>
    </citation>
    <scope>NUCLEOTIDE SEQUENCE</scope>
    <source>
        <strain evidence="10">UK204</strain>
    </source>
</reference>
<dbReference type="Gene3D" id="1.10.1200.120">
    <property type="entry name" value="Large-conductance mechanosensitive channel, MscL, domain 1"/>
    <property type="match status" value="1"/>
</dbReference>
<sequence length="512" mass="58091">MCLGIWKSFRGFIKKRGGNVVDLGIGIIIGAAFTSIVQSFVKDILTPPLGLILHGSNLENYFIVIKPGNTPNATYNTPAEAQEDGAVTENIGSFLNTVINFLLVCGTLFWIFYAYSRIKESKKEEDDEDPCPWCQELVSKDAVKCKYCASIINEKIPPQYKRDQNNADQRSADVSHDIAKLGYLPRQGGLGGTSLPIDLRIRPFSNEGVNINDPDHNLVQAPEYSNYRVIRISMIWGMAAGVENCFESFGKLWKEIIDEAQLIYKEHRDIDEKDKTTADQFWTIIKGCLQELSNIFIIMFTAYGYKSSNSARLSTPVILPSSNCKSLTDINFTPFKRTENNQLTFHDIFAYVNSRSFNTSIDNECRAIPKVRSFSDTDENTRYLVKTGVLIVVDGHLQFAAPLISRSFFLQYYGSEDRAETAPSSLYEFIVKIFRAMCKQSGKNLRENLGFRIDGNLLEQTWQKEFYRIGTQVLGWKYFLSCDVGAIFGCEGFIDFYVDELGWAINRALERW</sequence>
<keyword evidence="11" id="KW-1185">Reference proteome</keyword>
<feature type="transmembrane region" description="Helical" evidence="9">
    <location>
        <begin position="94"/>
        <end position="115"/>
    </location>
</feature>
<dbReference type="Pfam" id="PF01741">
    <property type="entry name" value="MscL"/>
    <property type="match status" value="1"/>
</dbReference>
<feature type="transmembrane region" description="Helical" evidence="9">
    <location>
        <begin position="20"/>
        <end position="41"/>
    </location>
</feature>
<keyword evidence="7 9" id="KW-0472">Membrane</keyword>
<evidence type="ECO:0000256" key="5">
    <source>
        <dbReference type="ARBA" id="ARBA00022989"/>
    </source>
</evidence>
<dbReference type="AlphaFoldDB" id="A0A9N9HRI0"/>
<dbReference type="NCBIfam" id="TIGR00220">
    <property type="entry name" value="mscL"/>
    <property type="match status" value="1"/>
</dbReference>
<dbReference type="EMBL" id="CAJVPQ010007920">
    <property type="protein sequence ID" value="CAG8701809.1"/>
    <property type="molecule type" value="Genomic_DNA"/>
</dbReference>
<evidence type="ECO:0000256" key="2">
    <source>
        <dbReference type="ARBA" id="ARBA00022448"/>
    </source>
</evidence>
<keyword evidence="8" id="KW-0407">Ion channel</keyword>
<protein>
    <submittedName>
        <fullName evidence="10">5220_t:CDS:1</fullName>
    </submittedName>
</protein>
<keyword evidence="6" id="KW-0406">Ion transport</keyword>
<comment type="caution">
    <text evidence="10">The sequence shown here is derived from an EMBL/GenBank/DDBJ whole genome shotgun (WGS) entry which is preliminary data.</text>
</comment>
<dbReference type="InterPro" id="IPR036019">
    <property type="entry name" value="MscL_channel"/>
</dbReference>
<dbReference type="SUPFAM" id="SSF81330">
    <property type="entry name" value="Gated mechanosensitive channel"/>
    <property type="match status" value="1"/>
</dbReference>
<dbReference type="GO" id="GO:0016020">
    <property type="term" value="C:membrane"/>
    <property type="evidence" value="ECO:0007669"/>
    <property type="project" value="UniProtKB-SubCell"/>
</dbReference>
<dbReference type="PANTHER" id="PTHR30266:SF2">
    <property type="entry name" value="LARGE-CONDUCTANCE MECHANOSENSITIVE CHANNEL"/>
    <property type="match status" value="1"/>
</dbReference>
<evidence type="ECO:0000256" key="8">
    <source>
        <dbReference type="ARBA" id="ARBA00023303"/>
    </source>
</evidence>
<keyword evidence="4 9" id="KW-0812">Transmembrane</keyword>
<evidence type="ECO:0000313" key="11">
    <source>
        <dbReference type="Proteomes" id="UP000789570"/>
    </source>
</evidence>
<proteinExistence type="predicted"/>
<comment type="subcellular location">
    <subcellularLocation>
        <location evidence="1">Membrane</location>
        <topology evidence="1">Multi-pass membrane protein</topology>
    </subcellularLocation>
</comment>
<dbReference type="GO" id="GO:0008381">
    <property type="term" value="F:mechanosensitive monoatomic ion channel activity"/>
    <property type="evidence" value="ECO:0007669"/>
    <property type="project" value="InterPro"/>
</dbReference>
<name>A0A9N9HRI0_9GLOM</name>
<dbReference type="InterPro" id="IPR001185">
    <property type="entry name" value="MS_channel"/>
</dbReference>
<evidence type="ECO:0000256" key="4">
    <source>
        <dbReference type="ARBA" id="ARBA00022692"/>
    </source>
</evidence>
<dbReference type="Proteomes" id="UP000789570">
    <property type="component" value="Unassembled WGS sequence"/>
</dbReference>
<evidence type="ECO:0000256" key="9">
    <source>
        <dbReference type="SAM" id="Phobius"/>
    </source>
</evidence>
<evidence type="ECO:0000313" key="10">
    <source>
        <dbReference type="EMBL" id="CAG8701809.1"/>
    </source>
</evidence>
<keyword evidence="2" id="KW-0813">Transport</keyword>
<evidence type="ECO:0000256" key="3">
    <source>
        <dbReference type="ARBA" id="ARBA00022475"/>
    </source>
</evidence>
<keyword evidence="3" id="KW-1003">Cell membrane</keyword>
<dbReference type="PANTHER" id="PTHR30266">
    <property type="entry name" value="MECHANOSENSITIVE CHANNEL MSCL"/>
    <property type="match status" value="1"/>
</dbReference>
<evidence type="ECO:0000256" key="7">
    <source>
        <dbReference type="ARBA" id="ARBA00023136"/>
    </source>
</evidence>
<evidence type="ECO:0000256" key="6">
    <source>
        <dbReference type="ARBA" id="ARBA00023065"/>
    </source>
</evidence>
<accession>A0A9N9HRI0</accession>
<organism evidence="10 11">
    <name type="scientific">Funneliformis caledonium</name>
    <dbReference type="NCBI Taxonomy" id="1117310"/>
    <lineage>
        <taxon>Eukaryota</taxon>
        <taxon>Fungi</taxon>
        <taxon>Fungi incertae sedis</taxon>
        <taxon>Mucoromycota</taxon>
        <taxon>Glomeromycotina</taxon>
        <taxon>Glomeromycetes</taxon>
        <taxon>Glomerales</taxon>
        <taxon>Glomeraceae</taxon>
        <taxon>Funneliformis</taxon>
    </lineage>
</organism>
<dbReference type="InterPro" id="IPR037673">
    <property type="entry name" value="MSC/AndL"/>
</dbReference>